<dbReference type="RefSeq" id="WP_183787169.1">
    <property type="nucleotide sequence ID" value="NZ_JACIBS010000009.1"/>
</dbReference>
<feature type="domain" description="DUF7168" evidence="3">
    <location>
        <begin position="70"/>
        <end position="195"/>
    </location>
</feature>
<sequence length="250" mass="27879">MTENKVLERVRRLLDKAAHPNTPPAEAELAQQRAIEIAERHGIDTALLEDGHVTGSDVETREIAIEPSYAQEKSMLLHVIAQTSNCRMVAYPRDWRYGKGRNRDGSRRTVFHYGKGVDAKVYGFPSDLERVELLFTLLMMQATKDMMRSMPKPGEDPGAHRRSFLFGFCDSVGARMQEMRQRAEREANAESDGRSTALVLRDRQALVEEFFQSKNPNAQARTASTSSRAGYQAGYAAGEQADLGQTAVSA</sequence>
<evidence type="ECO:0008006" key="6">
    <source>
        <dbReference type="Google" id="ProtNLM"/>
    </source>
</evidence>
<dbReference type="AlphaFoldDB" id="A0A839XS13"/>
<keyword evidence="5" id="KW-1185">Reference proteome</keyword>
<evidence type="ECO:0000256" key="1">
    <source>
        <dbReference type="SAM" id="MobiDB-lite"/>
    </source>
</evidence>
<gene>
    <name evidence="4" type="ORF">FB384_004929</name>
</gene>
<comment type="caution">
    <text evidence="4">The sequence shown here is derived from an EMBL/GenBank/DDBJ whole genome shotgun (WGS) entry which is preliminary data.</text>
</comment>
<name>A0A839XS13_9PSEU</name>
<feature type="region of interest" description="Disordered" evidence="1">
    <location>
        <begin position="211"/>
        <end position="231"/>
    </location>
</feature>
<dbReference type="Pfam" id="PF10979">
    <property type="entry name" value="DUF2786"/>
    <property type="match status" value="1"/>
</dbReference>
<evidence type="ECO:0000313" key="4">
    <source>
        <dbReference type="EMBL" id="MBB3665970.1"/>
    </source>
</evidence>
<evidence type="ECO:0000313" key="5">
    <source>
        <dbReference type="Proteomes" id="UP000564573"/>
    </source>
</evidence>
<evidence type="ECO:0000259" key="2">
    <source>
        <dbReference type="Pfam" id="PF10979"/>
    </source>
</evidence>
<reference evidence="4 5" key="1">
    <citation type="submission" date="2020-08" db="EMBL/GenBank/DDBJ databases">
        <title>Sequencing the genomes of 1000 actinobacteria strains.</title>
        <authorList>
            <person name="Klenk H.-P."/>
        </authorList>
    </citation>
    <scope>NUCLEOTIDE SEQUENCE [LARGE SCALE GENOMIC DNA]</scope>
    <source>
        <strain evidence="4 5">DSM 45267</strain>
    </source>
</reference>
<dbReference type="InterPro" id="IPR024498">
    <property type="entry name" value="DUF2786"/>
</dbReference>
<dbReference type="Pfam" id="PF23771">
    <property type="entry name" value="DUF7168"/>
    <property type="match status" value="1"/>
</dbReference>
<feature type="compositionally biased region" description="Low complexity" evidence="1">
    <location>
        <begin position="220"/>
        <end position="231"/>
    </location>
</feature>
<dbReference type="EMBL" id="JACIBS010000009">
    <property type="protein sequence ID" value="MBB3665970.1"/>
    <property type="molecule type" value="Genomic_DNA"/>
</dbReference>
<feature type="domain" description="DUF2786" evidence="2">
    <location>
        <begin position="5"/>
        <end position="44"/>
    </location>
</feature>
<proteinExistence type="predicted"/>
<organism evidence="4 5">
    <name type="scientific">Prauserella sediminis</name>
    <dbReference type="NCBI Taxonomy" id="577680"/>
    <lineage>
        <taxon>Bacteria</taxon>
        <taxon>Bacillati</taxon>
        <taxon>Actinomycetota</taxon>
        <taxon>Actinomycetes</taxon>
        <taxon>Pseudonocardiales</taxon>
        <taxon>Pseudonocardiaceae</taxon>
        <taxon>Prauserella</taxon>
        <taxon>Prauserella salsuginis group</taxon>
    </lineage>
</organism>
<accession>A0A839XS13</accession>
<dbReference type="Proteomes" id="UP000564573">
    <property type="component" value="Unassembled WGS sequence"/>
</dbReference>
<evidence type="ECO:0000259" key="3">
    <source>
        <dbReference type="Pfam" id="PF23771"/>
    </source>
</evidence>
<protein>
    <recommendedName>
        <fullName evidence="6">DUF2786 domain-containing protein</fullName>
    </recommendedName>
</protein>
<dbReference type="InterPro" id="IPR055592">
    <property type="entry name" value="DUF7168"/>
</dbReference>